<dbReference type="InterPro" id="IPR032359">
    <property type="entry name" value="KwaB-like"/>
</dbReference>
<dbReference type="PATRIC" id="fig|294.125.peg.2238"/>
<dbReference type="EMBL" id="JXCQ01000014">
    <property type="protein sequence ID" value="KIR22305.1"/>
    <property type="molecule type" value="Genomic_DNA"/>
</dbReference>
<evidence type="ECO:0008006" key="3">
    <source>
        <dbReference type="Google" id="ProtNLM"/>
    </source>
</evidence>
<evidence type="ECO:0000313" key="1">
    <source>
        <dbReference type="EMBL" id="KIR22305.1"/>
    </source>
</evidence>
<name>A0A0D0TMY7_PSEFL</name>
<accession>A0A0D0TMY7</accession>
<organism evidence="1 2">
    <name type="scientific">Pseudomonas fluorescens</name>
    <dbReference type="NCBI Taxonomy" id="294"/>
    <lineage>
        <taxon>Bacteria</taxon>
        <taxon>Pseudomonadati</taxon>
        <taxon>Pseudomonadota</taxon>
        <taxon>Gammaproteobacteria</taxon>
        <taxon>Pseudomonadales</taxon>
        <taxon>Pseudomonadaceae</taxon>
        <taxon>Pseudomonas</taxon>
    </lineage>
</organism>
<comment type="caution">
    <text evidence="1">The sequence shown here is derived from an EMBL/GenBank/DDBJ whole genome shotgun (WGS) entry which is preliminary data.</text>
</comment>
<reference evidence="1 2" key="1">
    <citation type="submission" date="2015-01" db="EMBL/GenBank/DDBJ databases">
        <title>Genome sequence of the beneficial rhizobacterium Pseudomonas fluorescens 2-79.</title>
        <authorList>
            <person name="Thuermer A."/>
            <person name="Daniel R."/>
        </authorList>
    </citation>
    <scope>NUCLEOTIDE SEQUENCE [LARGE SCALE GENOMIC DNA]</scope>
    <source>
        <strain evidence="1 2">2-79</strain>
    </source>
</reference>
<protein>
    <recommendedName>
        <fullName evidence="3">DUF4868 domain-containing protein</fullName>
    </recommendedName>
</protein>
<dbReference type="AlphaFoldDB" id="A0A0D0TMY7"/>
<evidence type="ECO:0000313" key="2">
    <source>
        <dbReference type="Proteomes" id="UP000032210"/>
    </source>
</evidence>
<dbReference type="RefSeq" id="WP_043048404.1">
    <property type="nucleotide sequence ID" value="NZ_JXCQ01000014.1"/>
</dbReference>
<dbReference type="Pfam" id="PF16162">
    <property type="entry name" value="KwaB"/>
    <property type="match status" value="1"/>
</dbReference>
<gene>
    <name evidence="1" type="ORF">PFLU3_21860</name>
</gene>
<proteinExistence type="predicted"/>
<sequence length="308" mass="34680">MAVLQDLHDFDLEQATVNFWIFKRYTKGTPPEPKYTGKWVSLDNDLKVALRSTAAAFKAALTETLEYGLLAENNQSSALTIPQDETHAAKFVAESHDQTPAKRISKMEELANAEFYVVKFSSAQGNLYCVRKTDSTWKTKKRAGAIHTFFKSKTLKLDEAPSFHIAKDFDMAVLNDTIFIKHKPSFESILSHKAAHQDDFTQLLAHADFQALFTTTDVVSAYVGTNAMQLRRACAIKMKGHYLDARFMGNLRREYANFGLNIPFQADGKIAPTPESCPDIFKALLDHRLKSHFSEKIYDVQNTAETGV</sequence>
<dbReference type="Proteomes" id="UP000032210">
    <property type="component" value="Unassembled WGS sequence"/>
</dbReference>